<proteinExistence type="predicted"/>
<reference evidence="1 2" key="1">
    <citation type="journal article" date="2012" name="PLoS Pathog.">
        <title>Diverse lifestyles and strategies of plant pathogenesis encoded in the genomes of eighteen Dothideomycetes fungi.</title>
        <authorList>
            <person name="Ohm R.A."/>
            <person name="Feau N."/>
            <person name="Henrissat B."/>
            <person name="Schoch C.L."/>
            <person name="Horwitz B.A."/>
            <person name="Barry K.W."/>
            <person name="Condon B.J."/>
            <person name="Copeland A.C."/>
            <person name="Dhillon B."/>
            <person name="Glaser F."/>
            <person name="Hesse C.N."/>
            <person name="Kosti I."/>
            <person name="LaButti K."/>
            <person name="Lindquist E.A."/>
            <person name="Lucas S."/>
            <person name="Salamov A.A."/>
            <person name="Bradshaw R.E."/>
            <person name="Ciuffetti L."/>
            <person name="Hamelin R.C."/>
            <person name="Kema G.H.J."/>
            <person name="Lawrence C."/>
            <person name="Scott J.A."/>
            <person name="Spatafora J.W."/>
            <person name="Turgeon B.G."/>
            <person name="de Wit P.J.G.M."/>
            <person name="Zhong S."/>
            <person name="Goodwin S.B."/>
            <person name="Grigoriev I.V."/>
        </authorList>
    </citation>
    <scope>NUCLEOTIDE SEQUENCE [LARGE SCALE GENOMIC DNA]</scope>
    <source>
        <strain evidence="1 2">CIRAD86</strain>
    </source>
</reference>
<evidence type="ECO:0000313" key="1">
    <source>
        <dbReference type="EMBL" id="EME80045.1"/>
    </source>
</evidence>
<sequence>MADPGAEHLSSIKLELPLQVLQVEGGNVPIYLSASEVLLVDGKTLSAASPGRFKLRLGDRWKHLGGKEVNHPLTREKMSVYSYRLCWIDEAWTITDEDKSAWELREDAVVAHKLLLSLLYSQPMHELLQRVPYAQLGCVLIPKQCRGVSRRYGRSSSALLLEADLLAFLVRAC</sequence>
<name>M2YQN6_PSEFD</name>
<dbReference type="HOGENOM" id="CLU_1548300_0_0_1"/>
<evidence type="ECO:0000313" key="2">
    <source>
        <dbReference type="Proteomes" id="UP000016932"/>
    </source>
</evidence>
<dbReference type="EMBL" id="KB446561">
    <property type="protein sequence ID" value="EME80045.1"/>
    <property type="molecule type" value="Genomic_DNA"/>
</dbReference>
<dbReference type="KEGG" id="pfj:MYCFIDRAFT_77835"/>
<dbReference type="Proteomes" id="UP000016932">
    <property type="component" value="Unassembled WGS sequence"/>
</dbReference>
<dbReference type="GeneID" id="19341368"/>
<dbReference type="VEuPathDB" id="FungiDB:MYCFIDRAFT_77835"/>
<gene>
    <name evidence="1" type="ORF">MYCFIDRAFT_77835</name>
</gene>
<dbReference type="AlphaFoldDB" id="M2YQN6"/>
<keyword evidence="2" id="KW-1185">Reference proteome</keyword>
<accession>M2YQN6</accession>
<dbReference type="RefSeq" id="XP_007928903.1">
    <property type="nucleotide sequence ID" value="XM_007930712.1"/>
</dbReference>
<dbReference type="OrthoDB" id="3649940at2759"/>
<organism evidence="1 2">
    <name type="scientific">Pseudocercospora fijiensis (strain CIRAD86)</name>
    <name type="common">Black leaf streak disease fungus</name>
    <name type="synonym">Mycosphaerella fijiensis</name>
    <dbReference type="NCBI Taxonomy" id="383855"/>
    <lineage>
        <taxon>Eukaryota</taxon>
        <taxon>Fungi</taxon>
        <taxon>Dikarya</taxon>
        <taxon>Ascomycota</taxon>
        <taxon>Pezizomycotina</taxon>
        <taxon>Dothideomycetes</taxon>
        <taxon>Dothideomycetidae</taxon>
        <taxon>Mycosphaerellales</taxon>
        <taxon>Mycosphaerellaceae</taxon>
        <taxon>Pseudocercospora</taxon>
    </lineage>
</organism>
<protein>
    <submittedName>
        <fullName evidence="1">Uncharacterized protein</fullName>
    </submittedName>
</protein>